<dbReference type="CDD" id="cd07040">
    <property type="entry name" value="HP"/>
    <property type="match status" value="1"/>
</dbReference>
<dbReference type="RefSeq" id="WP_318642050.1">
    <property type="nucleotide sequence ID" value="NZ_CP137892.1"/>
</dbReference>
<evidence type="ECO:0000256" key="1">
    <source>
        <dbReference type="SAM" id="SignalP"/>
    </source>
</evidence>
<keyword evidence="1" id="KW-0732">Signal</keyword>
<evidence type="ECO:0000313" key="2">
    <source>
        <dbReference type="EMBL" id="WPC03548.1"/>
    </source>
</evidence>
<dbReference type="InterPro" id="IPR013078">
    <property type="entry name" value="His_Pase_superF_clade-1"/>
</dbReference>
<gene>
    <name evidence="2" type="ORF">SBP02_12210</name>
</gene>
<dbReference type="InterPro" id="IPR029033">
    <property type="entry name" value="His_PPase_superfam"/>
</dbReference>
<sequence>MCASEPLVRTVALLLLAWLALAGQARADEAAWDALRAGRAVLLLRHATAPGLGDPAHFDLGDCTTQRNLDPRGRAQARRWGRLLRDQGIARPRLLSSRWCRARDTAQEMGLGTVESWPALDSFFADRSRAAVQTAQLVAAVNALMSGTVMVLVSHQVNITALTGVYPASGEGLILARPLRVPARVLARIAPP</sequence>
<keyword evidence="3" id="KW-1185">Reference proteome</keyword>
<dbReference type="Proteomes" id="UP001305928">
    <property type="component" value="Chromosome"/>
</dbReference>
<protein>
    <submittedName>
        <fullName evidence="2">Histidine phosphatase family protein</fullName>
    </submittedName>
</protein>
<dbReference type="EMBL" id="CP137892">
    <property type="protein sequence ID" value="WPC03548.1"/>
    <property type="molecule type" value="Genomic_DNA"/>
</dbReference>
<evidence type="ECO:0000313" key="3">
    <source>
        <dbReference type="Proteomes" id="UP001305928"/>
    </source>
</evidence>
<organism evidence="2 3">
    <name type="scientific">Pseudomonas benzenivorans</name>
    <dbReference type="NCBI Taxonomy" id="556533"/>
    <lineage>
        <taxon>Bacteria</taxon>
        <taxon>Pseudomonadati</taxon>
        <taxon>Pseudomonadota</taxon>
        <taxon>Gammaproteobacteria</taxon>
        <taxon>Pseudomonadales</taxon>
        <taxon>Pseudomonadaceae</taxon>
        <taxon>Pseudomonas</taxon>
    </lineage>
</organism>
<name>A0ABZ0PQW9_9PSED</name>
<reference evidence="2 3" key="1">
    <citation type="submission" date="2023-11" db="EMBL/GenBank/DDBJ databases">
        <title>Complete genome of Pseudomonas benzenivorans BA3361.</title>
        <authorList>
            <person name="Shin S.Y."/>
            <person name="Song J."/>
            <person name="Kang H."/>
        </authorList>
    </citation>
    <scope>NUCLEOTIDE SEQUENCE [LARGE SCALE GENOMIC DNA]</scope>
    <source>
        <strain evidence="2 3">HNIBRBA3361</strain>
    </source>
</reference>
<feature type="chain" id="PRO_5045348438" evidence="1">
    <location>
        <begin position="28"/>
        <end position="192"/>
    </location>
</feature>
<dbReference type="SUPFAM" id="SSF53254">
    <property type="entry name" value="Phosphoglycerate mutase-like"/>
    <property type="match status" value="1"/>
</dbReference>
<proteinExistence type="predicted"/>
<feature type="signal peptide" evidence="1">
    <location>
        <begin position="1"/>
        <end position="27"/>
    </location>
</feature>
<dbReference type="Pfam" id="PF00300">
    <property type="entry name" value="His_Phos_1"/>
    <property type="match status" value="1"/>
</dbReference>
<dbReference type="Gene3D" id="3.40.50.1240">
    <property type="entry name" value="Phosphoglycerate mutase-like"/>
    <property type="match status" value="1"/>
</dbReference>
<accession>A0ABZ0PQW9</accession>